<dbReference type="EMBL" id="AYZI01000012">
    <property type="protein sequence ID" value="KRM89830.1"/>
    <property type="molecule type" value="Genomic_DNA"/>
</dbReference>
<proteinExistence type="predicted"/>
<sequence>MKAVIQNNFNGVDGLSIENIASPKLTMTSDLIQVKYAPILPWDLKMEHGALNQFNSTLPRIIGYSFSGTIKDTGILRNKKLVGKNVIGVSKNGTFADYVTSSIPFFTFVLPDNVSLQQGATVFGGADTALMIINELNIMPSDKVLIIGGSGGIGTYLLQMLNIMSVDAVTYSSKESAKFLTENFNNSIITDEKNLTENYFNYIIDTSGLDELIKQVEPFLKVNGTIFPLSLPNYLACRKDVNVVFKNSPISPKSYKEILNMISHNSLIPFIDSIYDFKDTKKAQLHLKNHGKKGRILVNIND</sequence>
<comment type="caution">
    <text evidence="1">The sequence shown here is derived from an EMBL/GenBank/DDBJ whole genome shotgun (WGS) entry which is preliminary data.</text>
</comment>
<dbReference type="InterPro" id="IPR052585">
    <property type="entry name" value="Lipid_raft_assoc_Zn_ADH"/>
</dbReference>
<dbReference type="STRING" id="1423745.GCA_001311215_01947"/>
<dbReference type="Gene3D" id="3.40.50.720">
    <property type="entry name" value="NAD(P)-binding Rossmann-like Domain"/>
    <property type="match status" value="1"/>
</dbReference>
<dbReference type="PATRIC" id="fig|1423745.4.peg.323"/>
<dbReference type="PANTHER" id="PTHR43482">
    <property type="entry name" value="PROTEIN AST1-RELATED"/>
    <property type="match status" value="1"/>
</dbReference>
<dbReference type="InterPro" id="IPR036291">
    <property type="entry name" value="NAD(P)-bd_dom_sf"/>
</dbReference>
<evidence type="ECO:0008006" key="3">
    <source>
        <dbReference type="Google" id="ProtNLM"/>
    </source>
</evidence>
<evidence type="ECO:0000313" key="1">
    <source>
        <dbReference type="EMBL" id="KRM89830.1"/>
    </source>
</evidence>
<dbReference type="RefSeq" id="WP_056961937.1">
    <property type="nucleotide sequence ID" value="NZ_AYZI01000012.1"/>
</dbReference>
<dbReference type="InterPro" id="IPR011032">
    <property type="entry name" value="GroES-like_sf"/>
</dbReference>
<name>A0A0R2CNP5_9LACO</name>
<accession>A0A0R2CNP5</accession>
<dbReference type="Gene3D" id="3.90.180.10">
    <property type="entry name" value="Medium-chain alcohol dehydrogenases, catalytic domain"/>
    <property type="match status" value="1"/>
</dbReference>
<dbReference type="SUPFAM" id="SSF51735">
    <property type="entry name" value="NAD(P)-binding Rossmann-fold domains"/>
    <property type="match status" value="1"/>
</dbReference>
<dbReference type="PANTHER" id="PTHR43482:SF1">
    <property type="entry name" value="PROTEIN AST1-RELATED"/>
    <property type="match status" value="1"/>
</dbReference>
<gene>
    <name evidence="1" type="ORF">FC87_GL000313</name>
</gene>
<organism evidence="1 2">
    <name type="scientific">Fructilactobacillus florum DSM 22689 = JCM 16035</name>
    <dbReference type="NCBI Taxonomy" id="1423745"/>
    <lineage>
        <taxon>Bacteria</taxon>
        <taxon>Bacillati</taxon>
        <taxon>Bacillota</taxon>
        <taxon>Bacilli</taxon>
        <taxon>Lactobacillales</taxon>
        <taxon>Lactobacillaceae</taxon>
        <taxon>Fructilactobacillus</taxon>
    </lineage>
</organism>
<evidence type="ECO:0000313" key="2">
    <source>
        <dbReference type="Proteomes" id="UP000051586"/>
    </source>
</evidence>
<reference evidence="1 2" key="1">
    <citation type="journal article" date="2015" name="Genome Announc.">
        <title>Expanding the biotechnology potential of lactobacilli through comparative genomics of 213 strains and associated genera.</title>
        <authorList>
            <person name="Sun Z."/>
            <person name="Harris H.M."/>
            <person name="McCann A."/>
            <person name="Guo C."/>
            <person name="Argimon S."/>
            <person name="Zhang W."/>
            <person name="Yang X."/>
            <person name="Jeffery I.B."/>
            <person name="Cooney J.C."/>
            <person name="Kagawa T.F."/>
            <person name="Liu W."/>
            <person name="Song Y."/>
            <person name="Salvetti E."/>
            <person name="Wrobel A."/>
            <person name="Rasinkangas P."/>
            <person name="Parkhill J."/>
            <person name="Rea M.C."/>
            <person name="O'Sullivan O."/>
            <person name="Ritari J."/>
            <person name="Douillard F.P."/>
            <person name="Paul Ross R."/>
            <person name="Yang R."/>
            <person name="Briner A.E."/>
            <person name="Felis G.E."/>
            <person name="de Vos W.M."/>
            <person name="Barrangou R."/>
            <person name="Klaenhammer T.R."/>
            <person name="Caufield P.W."/>
            <person name="Cui Y."/>
            <person name="Zhang H."/>
            <person name="O'Toole P.W."/>
        </authorList>
    </citation>
    <scope>NUCLEOTIDE SEQUENCE [LARGE SCALE GENOMIC DNA]</scope>
    <source>
        <strain evidence="1 2">DSM 22689</strain>
    </source>
</reference>
<dbReference type="SUPFAM" id="SSF50129">
    <property type="entry name" value="GroES-like"/>
    <property type="match status" value="1"/>
</dbReference>
<dbReference type="Proteomes" id="UP000051586">
    <property type="component" value="Unassembled WGS sequence"/>
</dbReference>
<protein>
    <recommendedName>
        <fullName evidence="3">Enoyl reductase (ER) domain-containing protein</fullName>
    </recommendedName>
</protein>
<dbReference type="AlphaFoldDB" id="A0A0R2CNP5"/>